<reference evidence="7 8" key="1">
    <citation type="submission" date="2019-02" db="EMBL/GenBank/DDBJ databases">
        <title>Genomic Encyclopedia of Type Strains, Phase IV (KMG-IV): sequencing the most valuable type-strain genomes for metagenomic binning, comparative biology and taxonomic classification.</title>
        <authorList>
            <person name="Goeker M."/>
        </authorList>
    </citation>
    <scope>NUCLEOTIDE SEQUENCE [LARGE SCALE GENOMIC DNA]</scope>
    <source>
        <strain evidence="7 8">DSM 18116</strain>
    </source>
</reference>
<dbReference type="InterPro" id="IPR017937">
    <property type="entry name" value="Thioredoxin_CS"/>
</dbReference>
<evidence type="ECO:0000256" key="5">
    <source>
        <dbReference type="SAM" id="SignalP"/>
    </source>
</evidence>
<sequence>MRSLACLFLFFSIFSLSAQNQYSIQADVHQLRNGDTVFLVFQADDLQVNDSTTVINGCFSFSGKLEFPVMAALYLHKNPYKTKLAKGESIDYFRFYLAPENIVMQSADSLNNIRISGSPTNSVHGILKNMLKENDDAFTRLNQEYAALPEEKKKDNTVLKGFIEREKELMNESYRIHLRFAQQHPDSYLSVISLAHIAAQPGMGEEAGKAWQQLPARLKNSPTGKGIPVLVASQTRTQVGKPAIDFSLPGPDGKLIAVADFKGRYLLLDFWASWCGPCRAENPNLVKAYTQYREKGFEILGISLDAKAQKEAWIKAIEQDKLGWSQVSDLKGWDCEAAKLYGVRGIPANFLIDPEGNIVAKDLRGEELLSKLNSIFTEK</sequence>
<keyword evidence="2" id="KW-0201">Cytochrome c-type biogenesis</keyword>
<dbReference type="GO" id="GO:0017004">
    <property type="term" value="P:cytochrome complex assembly"/>
    <property type="evidence" value="ECO:0007669"/>
    <property type="project" value="UniProtKB-KW"/>
</dbReference>
<dbReference type="InterPro" id="IPR013766">
    <property type="entry name" value="Thioredoxin_domain"/>
</dbReference>
<keyword evidence="5" id="KW-0732">Signal</keyword>
<gene>
    <name evidence="7" type="ORF">EV199_2096</name>
</gene>
<proteinExistence type="predicted"/>
<keyword evidence="4" id="KW-0676">Redox-active center</keyword>
<dbReference type="Proteomes" id="UP000293874">
    <property type="component" value="Unassembled WGS sequence"/>
</dbReference>
<dbReference type="PROSITE" id="PS00194">
    <property type="entry name" value="THIOREDOXIN_1"/>
    <property type="match status" value="1"/>
</dbReference>
<evidence type="ECO:0000259" key="6">
    <source>
        <dbReference type="PROSITE" id="PS51352"/>
    </source>
</evidence>
<dbReference type="GO" id="GO:0016491">
    <property type="term" value="F:oxidoreductase activity"/>
    <property type="evidence" value="ECO:0007669"/>
    <property type="project" value="InterPro"/>
</dbReference>
<evidence type="ECO:0000313" key="8">
    <source>
        <dbReference type="Proteomes" id="UP000293874"/>
    </source>
</evidence>
<dbReference type="InterPro" id="IPR000866">
    <property type="entry name" value="AhpC/TSA"/>
</dbReference>
<dbReference type="OrthoDB" id="6399635at2"/>
<evidence type="ECO:0000256" key="3">
    <source>
        <dbReference type="ARBA" id="ARBA00023157"/>
    </source>
</evidence>
<accession>A0A4V2F267</accession>
<dbReference type="PANTHER" id="PTHR42852:SF6">
    <property type="entry name" value="THIOL:DISULFIDE INTERCHANGE PROTEIN DSBE"/>
    <property type="match status" value="1"/>
</dbReference>
<dbReference type="CDD" id="cd02966">
    <property type="entry name" value="TlpA_like_family"/>
    <property type="match status" value="1"/>
</dbReference>
<dbReference type="PANTHER" id="PTHR42852">
    <property type="entry name" value="THIOL:DISULFIDE INTERCHANGE PROTEIN DSBE"/>
    <property type="match status" value="1"/>
</dbReference>
<feature type="signal peptide" evidence="5">
    <location>
        <begin position="1"/>
        <end position="18"/>
    </location>
</feature>
<dbReference type="Gene3D" id="3.40.30.10">
    <property type="entry name" value="Glutaredoxin"/>
    <property type="match status" value="1"/>
</dbReference>
<dbReference type="Pfam" id="PF14289">
    <property type="entry name" value="DUF4369"/>
    <property type="match status" value="1"/>
</dbReference>
<evidence type="ECO:0000256" key="1">
    <source>
        <dbReference type="ARBA" id="ARBA00004196"/>
    </source>
</evidence>
<dbReference type="AlphaFoldDB" id="A0A4V2F267"/>
<dbReference type="Pfam" id="PF00578">
    <property type="entry name" value="AhpC-TSA"/>
    <property type="match status" value="1"/>
</dbReference>
<dbReference type="InterPro" id="IPR050553">
    <property type="entry name" value="Thioredoxin_ResA/DsbE_sf"/>
</dbReference>
<comment type="subcellular location">
    <subcellularLocation>
        <location evidence="1">Cell envelope</location>
    </subcellularLocation>
</comment>
<dbReference type="PROSITE" id="PS51352">
    <property type="entry name" value="THIOREDOXIN_2"/>
    <property type="match status" value="1"/>
</dbReference>
<dbReference type="InterPro" id="IPR025380">
    <property type="entry name" value="DUF4369"/>
</dbReference>
<dbReference type="InterPro" id="IPR036249">
    <property type="entry name" value="Thioredoxin-like_sf"/>
</dbReference>
<keyword evidence="3" id="KW-1015">Disulfide bond</keyword>
<dbReference type="EMBL" id="SGXA01000001">
    <property type="protein sequence ID" value="RZS76217.1"/>
    <property type="molecule type" value="Genomic_DNA"/>
</dbReference>
<evidence type="ECO:0000256" key="2">
    <source>
        <dbReference type="ARBA" id="ARBA00022748"/>
    </source>
</evidence>
<dbReference type="GO" id="GO:0016209">
    <property type="term" value="F:antioxidant activity"/>
    <property type="evidence" value="ECO:0007669"/>
    <property type="project" value="InterPro"/>
</dbReference>
<protein>
    <submittedName>
        <fullName evidence="7">Peroxiredoxin</fullName>
    </submittedName>
</protein>
<feature type="domain" description="Thioredoxin" evidence="6">
    <location>
        <begin position="237"/>
        <end position="379"/>
    </location>
</feature>
<evidence type="ECO:0000313" key="7">
    <source>
        <dbReference type="EMBL" id="RZS76217.1"/>
    </source>
</evidence>
<comment type="caution">
    <text evidence="7">The sequence shown here is derived from an EMBL/GenBank/DDBJ whole genome shotgun (WGS) entry which is preliminary data.</text>
</comment>
<dbReference type="SUPFAM" id="SSF52833">
    <property type="entry name" value="Thioredoxin-like"/>
    <property type="match status" value="1"/>
</dbReference>
<keyword evidence="8" id="KW-1185">Reference proteome</keyword>
<dbReference type="GO" id="GO:0030313">
    <property type="term" value="C:cell envelope"/>
    <property type="evidence" value="ECO:0007669"/>
    <property type="project" value="UniProtKB-SubCell"/>
</dbReference>
<dbReference type="RefSeq" id="WP_130540530.1">
    <property type="nucleotide sequence ID" value="NZ_CP042431.1"/>
</dbReference>
<name>A0A4V2F267_9BACT</name>
<organism evidence="7 8">
    <name type="scientific">Pseudobacter ginsenosidimutans</name>
    <dbReference type="NCBI Taxonomy" id="661488"/>
    <lineage>
        <taxon>Bacteria</taxon>
        <taxon>Pseudomonadati</taxon>
        <taxon>Bacteroidota</taxon>
        <taxon>Chitinophagia</taxon>
        <taxon>Chitinophagales</taxon>
        <taxon>Chitinophagaceae</taxon>
        <taxon>Pseudobacter</taxon>
    </lineage>
</organism>
<feature type="chain" id="PRO_5020870147" evidence="5">
    <location>
        <begin position="19"/>
        <end position="379"/>
    </location>
</feature>
<evidence type="ECO:0000256" key="4">
    <source>
        <dbReference type="ARBA" id="ARBA00023284"/>
    </source>
</evidence>